<feature type="domain" description="PRD" evidence="4">
    <location>
        <begin position="165"/>
        <end position="274"/>
    </location>
</feature>
<dbReference type="InterPro" id="IPR011608">
    <property type="entry name" value="PRD"/>
</dbReference>
<keyword evidence="2" id="KW-0805">Transcription regulation</keyword>
<dbReference type="SUPFAM" id="SSF63520">
    <property type="entry name" value="PTS-regulatory domain, PRD"/>
    <property type="match status" value="2"/>
</dbReference>
<proteinExistence type="predicted"/>
<reference evidence="5 6" key="1">
    <citation type="journal article" date="2015" name="Genome Announc.">
        <title>Expanding the biotechnology potential of lactobacilli through comparative genomics of 213 strains and associated genera.</title>
        <authorList>
            <person name="Sun Z."/>
            <person name="Harris H.M."/>
            <person name="McCann A."/>
            <person name="Guo C."/>
            <person name="Argimon S."/>
            <person name="Zhang W."/>
            <person name="Yang X."/>
            <person name="Jeffery I.B."/>
            <person name="Cooney J.C."/>
            <person name="Kagawa T.F."/>
            <person name="Liu W."/>
            <person name="Song Y."/>
            <person name="Salvetti E."/>
            <person name="Wrobel A."/>
            <person name="Rasinkangas P."/>
            <person name="Parkhill J."/>
            <person name="Rea M.C."/>
            <person name="O'Sullivan O."/>
            <person name="Ritari J."/>
            <person name="Douillard F.P."/>
            <person name="Paul Ross R."/>
            <person name="Yang R."/>
            <person name="Briner A.E."/>
            <person name="Felis G.E."/>
            <person name="de Vos W.M."/>
            <person name="Barrangou R."/>
            <person name="Klaenhammer T.R."/>
            <person name="Caufield P.W."/>
            <person name="Cui Y."/>
            <person name="Zhang H."/>
            <person name="O'Toole P.W."/>
        </authorList>
    </citation>
    <scope>NUCLEOTIDE SEQUENCE [LARGE SCALE GENOMIC DNA]</scope>
    <source>
        <strain evidence="5 6">DSM 18527</strain>
    </source>
</reference>
<dbReference type="InterPro" id="IPR036634">
    <property type="entry name" value="PRD_sf"/>
</dbReference>
<dbReference type="Pfam" id="PF00874">
    <property type="entry name" value="PRD"/>
    <property type="match status" value="2"/>
</dbReference>
<evidence type="ECO:0000256" key="3">
    <source>
        <dbReference type="ARBA" id="ARBA00023163"/>
    </source>
</evidence>
<dbReference type="SMART" id="SM01061">
    <property type="entry name" value="CAT_RBD"/>
    <property type="match status" value="1"/>
</dbReference>
<dbReference type="PATRIC" id="fig|1423734.3.peg.1508"/>
<dbReference type="AlphaFoldDB" id="A0A0R1XM02"/>
<dbReference type="GO" id="GO:0006355">
    <property type="term" value="P:regulation of DNA-templated transcription"/>
    <property type="evidence" value="ECO:0007669"/>
    <property type="project" value="InterPro"/>
</dbReference>
<keyword evidence="3" id="KW-0804">Transcription</keyword>
<sequence>MLQSFGNNAALVFDDHQVEWVVLGKGVGFGCKKGDVVDEAAIQNRYKAIADEALATLTQTDTQVLNLTNDILEFIAANLTQEVSINDYASLADHLAFMLQRTEAKIQMPTEAVRWEIQKLFPKEYELALQVVPKIEQAFEIKLPENEAVFLTYHFIDAENQSTIDETLYLIKLIKKLMNIVQFQYRIVLDQDSFSYNRFVSHLRLFLIRYMKGTDTEINQLDPAFVKLTQDKYGQAFQVASSMVQYLTAETGWQIGDSEKVFLTLHLMRFMQKQ</sequence>
<dbReference type="Proteomes" id="UP000051236">
    <property type="component" value="Unassembled WGS sequence"/>
</dbReference>
<dbReference type="PROSITE" id="PS51372">
    <property type="entry name" value="PRD_2"/>
    <property type="match status" value="2"/>
</dbReference>
<comment type="caution">
    <text evidence="5">The sequence shown here is derived from an EMBL/GenBank/DDBJ whole genome shotgun (WGS) entry which is preliminary data.</text>
</comment>
<dbReference type="InterPro" id="IPR004341">
    <property type="entry name" value="CAT_RNA-bd_dom"/>
</dbReference>
<organism evidence="5 6">
    <name type="scientific">Agrilactobacillus composti DSM 18527 = JCM 14202</name>
    <dbReference type="NCBI Taxonomy" id="1423734"/>
    <lineage>
        <taxon>Bacteria</taxon>
        <taxon>Bacillati</taxon>
        <taxon>Bacillota</taxon>
        <taxon>Bacilli</taxon>
        <taxon>Lactobacillales</taxon>
        <taxon>Lactobacillaceae</taxon>
        <taxon>Agrilactobacillus</taxon>
    </lineage>
</organism>
<dbReference type="InterPro" id="IPR050661">
    <property type="entry name" value="BglG_antiterminators"/>
</dbReference>
<feature type="domain" description="PRD" evidence="4">
    <location>
        <begin position="59"/>
        <end position="164"/>
    </location>
</feature>
<evidence type="ECO:0000313" key="6">
    <source>
        <dbReference type="Proteomes" id="UP000051236"/>
    </source>
</evidence>
<dbReference type="Pfam" id="PF03123">
    <property type="entry name" value="CAT_RBD"/>
    <property type="match status" value="1"/>
</dbReference>
<dbReference type="Gene3D" id="2.30.24.10">
    <property type="entry name" value="CAT RNA-binding domain"/>
    <property type="match status" value="1"/>
</dbReference>
<keyword evidence="1" id="KW-0677">Repeat</keyword>
<dbReference type="GO" id="GO:0003723">
    <property type="term" value="F:RNA binding"/>
    <property type="evidence" value="ECO:0007669"/>
    <property type="project" value="InterPro"/>
</dbReference>
<dbReference type="PANTHER" id="PTHR30185:SF18">
    <property type="entry name" value="TRANSCRIPTIONAL REGULATOR MTLR"/>
    <property type="match status" value="1"/>
</dbReference>
<evidence type="ECO:0000256" key="2">
    <source>
        <dbReference type="ARBA" id="ARBA00023015"/>
    </source>
</evidence>
<dbReference type="SUPFAM" id="SSF50151">
    <property type="entry name" value="SacY-like RNA-binding domain"/>
    <property type="match status" value="1"/>
</dbReference>
<evidence type="ECO:0000256" key="1">
    <source>
        <dbReference type="ARBA" id="ARBA00022737"/>
    </source>
</evidence>
<name>A0A0R1XM02_9LACO</name>
<dbReference type="InterPro" id="IPR036650">
    <property type="entry name" value="CAT_RNA-bd_dom_sf"/>
</dbReference>
<evidence type="ECO:0000313" key="5">
    <source>
        <dbReference type="EMBL" id="KRM30929.1"/>
    </source>
</evidence>
<dbReference type="EMBL" id="AZGA01000087">
    <property type="protein sequence ID" value="KRM30929.1"/>
    <property type="molecule type" value="Genomic_DNA"/>
</dbReference>
<protein>
    <submittedName>
        <fullName evidence="5">Transcription antiterminator</fullName>
    </submittedName>
</protein>
<accession>A0A0R1XM02</accession>
<evidence type="ECO:0000259" key="4">
    <source>
        <dbReference type="PROSITE" id="PS51372"/>
    </source>
</evidence>
<gene>
    <name evidence="5" type="ORF">FC83_GL001490</name>
</gene>
<dbReference type="PANTHER" id="PTHR30185">
    <property type="entry name" value="CRYPTIC BETA-GLUCOSIDE BGL OPERON ANTITERMINATOR"/>
    <property type="match status" value="1"/>
</dbReference>
<dbReference type="Gene3D" id="1.10.1790.10">
    <property type="entry name" value="PRD domain"/>
    <property type="match status" value="2"/>
</dbReference>
<dbReference type="eggNOG" id="COG3711">
    <property type="taxonomic scope" value="Bacteria"/>
</dbReference>
<dbReference type="STRING" id="1423734.FC83_GL001490"/>
<keyword evidence="6" id="KW-1185">Reference proteome</keyword>